<keyword evidence="10" id="KW-0143">Chaperone</keyword>
<evidence type="ECO:0000313" key="20">
    <source>
        <dbReference type="Proteomes" id="UP000215506"/>
    </source>
</evidence>
<evidence type="ECO:0000259" key="18">
    <source>
        <dbReference type="Pfam" id="PF02096"/>
    </source>
</evidence>
<evidence type="ECO:0000256" key="11">
    <source>
        <dbReference type="ARBA" id="ARBA00025034"/>
    </source>
</evidence>
<dbReference type="PANTHER" id="PTHR12428">
    <property type="entry name" value="OXA1"/>
    <property type="match status" value="1"/>
</dbReference>
<feature type="domain" description="Membrane insertase YidC/Oxa/ALB C-terminal" evidence="18">
    <location>
        <begin position="32"/>
        <end position="261"/>
    </location>
</feature>
<evidence type="ECO:0000256" key="15">
    <source>
        <dbReference type="ARBA" id="ARBA00033342"/>
    </source>
</evidence>
<dbReference type="AlphaFoldDB" id="A0A231H1K7"/>
<evidence type="ECO:0000313" key="19">
    <source>
        <dbReference type="EMBL" id="OXR42734.1"/>
    </source>
</evidence>
<dbReference type="InterPro" id="IPR047196">
    <property type="entry name" value="YidC_ALB_C"/>
</dbReference>
<proteinExistence type="inferred from homology"/>
<feature type="transmembrane region" description="Helical" evidence="17">
    <location>
        <begin position="97"/>
        <end position="118"/>
    </location>
</feature>
<evidence type="ECO:0000256" key="5">
    <source>
        <dbReference type="ARBA" id="ARBA00022475"/>
    </source>
</evidence>
<dbReference type="EMBL" id="NGAF01000012">
    <property type="protein sequence ID" value="OXR42734.1"/>
    <property type="molecule type" value="Genomic_DNA"/>
</dbReference>
<evidence type="ECO:0000256" key="7">
    <source>
        <dbReference type="ARBA" id="ARBA00022927"/>
    </source>
</evidence>
<comment type="caution">
    <text evidence="19">The sequence shown here is derived from an EMBL/GenBank/DDBJ whole genome shotgun (WGS) entry which is preliminary data.</text>
</comment>
<keyword evidence="20" id="KW-1185">Reference proteome</keyword>
<evidence type="ECO:0000256" key="3">
    <source>
        <dbReference type="ARBA" id="ARBA00015325"/>
    </source>
</evidence>
<feature type="transmembrane region" description="Helical" evidence="17">
    <location>
        <begin position="222"/>
        <end position="246"/>
    </location>
</feature>
<name>A0A231H1K7_9NOCA</name>
<keyword evidence="5" id="KW-1003">Cell membrane</keyword>
<keyword evidence="7" id="KW-0653">Protein transport</keyword>
<dbReference type="GO" id="GO:0015031">
    <property type="term" value="P:protein transport"/>
    <property type="evidence" value="ECO:0007669"/>
    <property type="project" value="UniProtKB-KW"/>
</dbReference>
<feature type="transmembrane region" description="Helical" evidence="17">
    <location>
        <begin position="20"/>
        <end position="47"/>
    </location>
</feature>
<comment type="subcellular location">
    <subcellularLocation>
        <location evidence="1">Cell membrane</location>
        <topology evidence="1">Multi-pass membrane protein</topology>
    </subcellularLocation>
    <subcellularLocation>
        <location evidence="16">Membrane</location>
        <topology evidence="16">Multi-pass membrane protein</topology>
    </subcellularLocation>
</comment>
<dbReference type="RefSeq" id="WP_094026754.1">
    <property type="nucleotide sequence ID" value="NZ_NGAF01000012.1"/>
</dbReference>
<feature type="transmembrane region" description="Helical" evidence="17">
    <location>
        <begin position="179"/>
        <end position="201"/>
    </location>
</feature>
<dbReference type="GO" id="GO:0005886">
    <property type="term" value="C:plasma membrane"/>
    <property type="evidence" value="ECO:0007669"/>
    <property type="project" value="UniProtKB-SubCell"/>
</dbReference>
<evidence type="ECO:0000256" key="2">
    <source>
        <dbReference type="ARBA" id="ARBA00010527"/>
    </source>
</evidence>
<evidence type="ECO:0000256" key="12">
    <source>
        <dbReference type="ARBA" id="ARBA00026028"/>
    </source>
</evidence>
<evidence type="ECO:0000256" key="13">
    <source>
        <dbReference type="ARBA" id="ARBA00031538"/>
    </source>
</evidence>
<accession>A0A231H1K7</accession>
<dbReference type="Proteomes" id="UP000215506">
    <property type="component" value="Unassembled WGS sequence"/>
</dbReference>
<evidence type="ECO:0000256" key="6">
    <source>
        <dbReference type="ARBA" id="ARBA00022692"/>
    </source>
</evidence>
<comment type="similarity">
    <text evidence="2">Belongs to the OXA1/ALB3/YidC family. Type 1 subfamily.</text>
</comment>
<dbReference type="GO" id="GO:0051205">
    <property type="term" value="P:protein insertion into membrane"/>
    <property type="evidence" value="ECO:0007669"/>
    <property type="project" value="TreeGrafter"/>
</dbReference>
<evidence type="ECO:0000256" key="1">
    <source>
        <dbReference type="ARBA" id="ARBA00004651"/>
    </source>
</evidence>
<evidence type="ECO:0000256" key="17">
    <source>
        <dbReference type="SAM" id="Phobius"/>
    </source>
</evidence>
<dbReference type="Pfam" id="PF02096">
    <property type="entry name" value="60KD_IMP"/>
    <property type="match status" value="1"/>
</dbReference>
<dbReference type="NCBIfam" id="NF002899">
    <property type="entry name" value="PRK03449.1"/>
    <property type="match status" value="1"/>
</dbReference>
<sequence>MLDFVYYPVAAVLWLWHTGFAIPFGAASGLSWALAIVMLVVTLRAVLYRPFLAQVRFSRTMAVLQPKMRQLRAECGDDRERLAVETRKLQQQHNFNVLSGCLPVLAQLLMFVGLLHVLHSFDRTAVSHVPFLGSSTAMTAAQNADTANYVFAPEQVRSFLHADLFGAPLSATLTSTDSVASVAVVAIPLVLIAAVATHCTARASIARQLETTAQTRLINVMTLWLFPLGTLVAGLVMPIGILVYFATSNTWTFVQQHVVHRRLGPMEPLPPSAVPTI</sequence>
<gene>
    <name evidence="19" type="primary">yidC_2</name>
    <name evidence="19" type="ORF">B7C42_05071</name>
</gene>
<dbReference type="CDD" id="cd20070">
    <property type="entry name" value="5TM_YidC_Alb3"/>
    <property type="match status" value="1"/>
</dbReference>
<organism evidence="19 20">
    <name type="scientific">Nocardia cerradoensis</name>
    <dbReference type="NCBI Taxonomy" id="85688"/>
    <lineage>
        <taxon>Bacteria</taxon>
        <taxon>Bacillati</taxon>
        <taxon>Actinomycetota</taxon>
        <taxon>Actinomycetes</taxon>
        <taxon>Mycobacteriales</taxon>
        <taxon>Nocardiaceae</taxon>
        <taxon>Nocardia</taxon>
    </lineage>
</organism>
<evidence type="ECO:0000256" key="8">
    <source>
        <dbReference type="ARBA" id="ARBA00022989"/>
    </source>
</evidence>
<evidence type="ECO:0000256" key="14">
    <source>
        <dbReference type="ARBA" id="ARBA00033245"/>
    </source>
</evidence>
<comment type="function">
    <text evidence="11">Required for the insertion and/or proper folding and/or complex formation of integral membrane proteins into the membrane. Involved in integration of membrane proteins that insert both dependently and independently of the Sec translocase complex, as well as at least some lipoproteins. Aids folding of multispanning membrane proteins.</text>
</comment>
<dbReference type="InterPro" id="IPR028055">
    <property type="entry name" value="YidC/Oxa/ALB_C"/>
</dbReference>
<evidence type="ECO:0000256" key="9">
    <source>
        <dbReference type="ARBA" id="ARBA00023136"/>
    </source>
</evidence>
<dbReference type="InterPro" id="IPR001708">
    <property type="entry name" value="YidC/ALB3/OXA1/COX18"/>
</dbReference>
<evidence type="ECO:0000256" key="4">
    <source>
        <dbReference type="ARBA" id="ARBA00022448"/>
    </source>
</evidence>
<dbReference type="NCBIfam" id="TIGR03592">
    <property type="entry name" value="yidC_oxa1_cterm"/>
    <property type="match status" value="1"/>
</dbReference>
<reference evidence="19 20" key="1">
    <citation type="submission" date="2017-07" db="EMBL/GenBank/DDBJ databases">
        <title>First draft Genome Sequence of Nocardia cerradoensis isolated from human infection.</title>
        <authorList>
            <person name="Carrasco G."/>
        </authorList>
    </citation>
    <scope>NUCLEOTIDE SEQUENCE [LARGE SCALE GENOMIC DNA]</scope>
    <source>
        <strain evidence="19 20">CNM20130759</strain>
    </source>
</reference>
<keyword evidence="8 17" id="KW-1133">Transmembrane helix</keyword>
<evidence type="ECO:0000256" key="10">
    <source>
        <dbReference type="ARBA" id="ARBA00023186"/>
    </source>
</evidence>
<keyword evidence="4" id="KW-0813">Transport</keyword>
<dbReference type="GO" id="GO:0032977">
    <property type="term" value="F:membrane insertase activity"/>
    <property type="evidence" value="ECO:0007669"/>
    <property type="project" value="InterPro"/>
</dbReference>
<keyword evidence="9 17" id="KW-0472">Membrane</keyword>
<keyword evidence="6 16" id="KW-0812">Transmembrane</keyword>
<evidence type="ECO:0000256" key="16">
    <source>
        <dbReference type="RuleBase" id="RU003945"/>
    </source>
</evidence>
<comment type="subunit">
    <text evidence="12">Interacts with the Sec translocase complex via SecD. Specifically interacts with transmembrane segments of nascent integral membrane proteins during membrane integration.</text>
</comment>
<protein>
    <recommendedName>
        <fullName evidence="3">Membrane protein insertase YidC</fullName>
    </recommendedName>
    <alternativeName>
        <fullName evidence="15">Foldase YidC</fullName>
    </alternativeName>
    <alternativeName>
        <fullName evidence="14">Membrane integrase YidC</fullName>
    </alternativeName>
    <alternativeName>
        <fullName evidence="13">Membrane protein YidC</fullName>
    </alternativeName>
</protein>
<dbReference type="PANTHER" id="PTHR12428:SF65">
    <property type="entry name" value="CYTOCHROME C OXIDASE ASSEMBLY PROTEIN COX18, MITOCHONDRIAL"/>
    <property type="match status" value="1"/>
</dbReference>